<dbReference type="EMBL" id="SRZC01000009">
    <property type="protein sequence ID" value="TGX82509.1"/>
    <property type="molecule type" value="Genomic_DNA"/>
</dbReference>
<proteinExistence type="predicted"/>
<organism evidence="1 2">
    <name type="scientific">Palleniella muris</name>
    <dbReference type="NCBI Taxonomy" id="3038145"/>
    <lineage>
        <taxon>Bacteria</taxon>
        <taxon>Pseudomonadati</taxon>
        <taxon>Bacteroidota</taxon>
        <taxon>Bacteroidia</taxon>
        <taxon>Bacteroidales</taxon>
        <taxon>Prevotellaceae</taxon>
        <taxon>Palleniella</taxon>
    </lineage>
</organism>
<dbReference type="Proteomes" id="UP000308886">
    <property type="component" value="Unassembled WGS sequence"/>
</dbReference>
<keyword evidence="2" id="KW-1185">Reference proteome</keyword>
<accession>A0AC61QRY4</accession>
<protein>
    <submittedName>
        <fullName evidence="1">Uncharacterized protein</fullName>
    </submittedName>
</protein>
<comment type="caution">
    <text evidence="1">The sequence shown here is derived from an EMBL/GenBank/DDBJ whole genome shotgun (WGS) entry which is preliminary data.</text>
</comment>
<evidence type="ECO:0000313" key="2">
    <source>
        <dbReference type="Proteomes" id="UP000308886"/>
    </source>
</evidence>
<evidence type="ECO:0000313" key="1">
    <source>
        <dbReference type="EMBL" id="TGX82509.1"/>
    </source>
</evidence>
<gene>
    <name evidence="1" type="ORF">E5358_07005</name>
</gene>
<sequence length="554" mass="60259">MNKSLFLAPLFMAAFASCSNEDAAIESGGAEQASVSYLSVNIMNTPSTGGAGAKGIMRANDYENGLAVENKVGKVRFYFFDEEGNAAKVKGLTGAAYLDYTPGQTSDGTPDNIEKKINATLVIESPKGDRLPASIIAVLNPVSTLGNVASMEELNEKVYGEFKDAEGNFVMSNSVYADNGEKMEAVSVRGRLFGTADEAKQSPVTIHVERQAAKVRVQNSLVKAGEAEGVYSTASADKNNILVEEDENGNIRNTEIFVKFLGWNATTTADKSCLMKAVNPSWAADLFGTEPWNNPAYFRSYWAINPAGVGYSNFSFNAENTGADAKNFYSAADASNAGTFTYVHENAEGATKNTQVIIAAQLCDKDGNAIELAEWGGIKYSVKDLKKAMMTQTNLYKKENIENGVKYVRLEEKDLVLKTATEMNDGTAPDAERYKTYVQLAGGVTVYNGSGESAVQMTTAEANEVLKNLGGAKVWKTGYTYYYFDIKHFGEKFGIVRNHVYNANIKTLAGLGTPVYNPDEIIVPEKPKNEETYIAAEINILSWRVVNQDVDLNW</sequence>
<reference evidence="1" key="1">
    <citation type="submission" date="2019-04" db="EMBL/GenBank/DDBJ databases">
        <title>Microbes associate with the intestines of laboratory mice.</title>
        <authorList>
            <person name="Navarre W."/>
            <person name="Wong E."/>
            <person name="Huang K."/>
            <person name="Tropini C."/>
            <person name="Ng K."/>
            <person name="Yu B."/>
        </authorList>
    </citation>
    <scope>NUCLEOTIDE SEQUENCE</scope>
    <source>
        <strain evidence="1">NM73_A23</strain>
    </source>
</reference>
<name>A0AC61QRY4_9BACT</name>